<dbReference type="Pfam" id="PF13188">
    <property type="entry name" value="PAS_8"/>
    <property type="match status" value="1"/>
</dbReference>
<dbReference type="SUPFAM" id="SSF55874">
    <property type="entry name" value="ATPase domain of HSP90 chaperone/DNA topoisomerase II/histidine kinase"/>
    <property type="match status" value="1"/>
</dbReference>
<evidence type="ECO:0000259" key="2">
    <source>
        <dbReference type="PROSITE" id="PS50109"/>
    </source>
</evidence>
<dbReference type="InterPro" id="IPR013655">
    <property type="entry name" value="PAS_fold_3"/>
</dbReference>
<evidence type="ECO:0000259" key="4">
    <source>
        <dbReference type="PROSITE" id="PS50113"/>
    </source>
</evidence>
<feature type="domain" description="PAC" evidence="4">
    <location>
        <begin position="666"/>
        <end position="718"/>
    </location>
</feature>
<feature type="domain" description="PAC" evidence="4">
    <location>
        <begin position="405"/>
        <end position="457"/>
    </location>
</feature>
<feature type="domain" description="PAC" evidence="4">
    <location>
        <begin position="949"/>
        <end position="998"/>
    </location>
</feature>
<feature type="domain" description="PAS" evidence="3">
    <location>
        <begin position="769"/>
        <end position="816"/>
    </location>
</feature>
<keyword evidence="1" id="KW-0175">Coiled coil</keyword>
<name>A0A0E3P2F9_9EURY</name>
<keyword evidence="5" id="KW-0418">Kinase</keyword>
<dbReference type="KEGG" id="msw:MSSIT_0958"/>
<dbReference type="PROSITE" id="PS50112">
    <property type="entry name" value="PAS"/>
    <property type="match status" value="4"/>
</dbReference>
<protein>
    <submittedName>
        <fullName evidence="5">Sensory transduction histidine kinase</fullName>
    </submittedName>
</protein>
<dbReference type="InterPro" id="IPR013656">
    <property type="entry name" value="PAS_4"/>
</dbReference>
<feature type="domain" description="PAC" evidence="4">
    <location>
        <begin position="1076"/>
        <end position="1128"/>
    </location>
</feature>
<dbReference type="Pfam" id="PF08447">
    <property type="entry name" value="PAS_3"/>
    <property type="match status" value="3"/>
</dbReference>
<dbReference type="OrthoDB" id="8127at2157"/>
<feature type="domain" description="Histidine kinase" evidence="2">
    <location>
        <begin position="1136"/>
        <end position="1374"/>
    </location>
</feature>
<dbReference type="InterPro" id="IPR035965">
    <property type="entry name" value="PAS-like_dom_sf"/>
</dbReference>
<dbReference type="SMART" id="SM00387">
    <property type="entry name" value="HATPase_c"/>
    <property type="match status" value="1"/>
</dbReference>
<dbReference type="InterPro" id="IPR005467">
    <property type="entry name" value="His_kinase_dom"/>
</dbReference>
<keyword evidence="6" id="KW-1185">Reference proteome</keyword>
<dbReference type="NCBIfam" id="TIGR00229">
    <property type="entry name" value="sensory_box"/>
    <property type="match status" value="6"/>
</dbReference>
<dbReference type="Pfam" id="PF07568">
    <property type="entry name" value="HisKA_2"/>
    <property type="match status" value="1"/>
</dbReference>
<dbReference type="RefSeq" id="WP_048170554.1">
    <property type="nucleotide sequence ID" value="NZ_CP009506.1"/>
</dbReference>
<dbReference type="Pfam" id="PF13426">
    <property type="entry name" value="PAS_9"/>
    <property type="match status" value="1"/>
</dbReference>
<evidence type="ECO:0000313" key="5">
    <source>
        <dbReference type="EMBL" id="AKB27677.1"/>
    </source>
</evidence>
<dbReference type="InterPro" id="IPR000700">
    <property type="entry name" value="PAS-assoc_C"/>
</dbReference>
<accession>A0A0E3P2F9</accession>
<evidence type="ECO:0000313" key="6">
    <source>
        <dbReference type="Proteomes" id="UP000033111"/>
    </source>
</evidence>
<feature type="domain" description="PAC" evidence="4">
    <location>
        <begin position="279"/>
        <end position="329"/>
    </location>
</feature>
<gene>
    <name evidence="5" type="ORF">MSSIT_0958</name>
</gene>
<dbReference type="SMART" id="SM00086">
    <property type="entry name" value="PAC"/>
    <property type="match status" value="7"/>
</dbReference>
<dbReference type="InterPro" id="IPR000014">
    <property type="entry name" value="PAS"/>
</dbReference>
<keyword evidence="5" id="KW-0808">Transferase</keyword>
<reference evidence="5 6" key="1">
    <citation type="submission" date="2014-07" db="EMBL/GenBank/DDBJ databases">
        <title>Methanogenic archaea and the global carbon cycle.</title>
        <authorList>
            <person name="Henriksen J.R."/>
            <person name="Luke J."/>
            <person name="Reinhart S."/>
            <person name="Benedict M.N."/>
            <person name="Youngblut N.D."/>
            <person name="Metcalf M.E."/>
            <person name="Whitaker R.J."/>
            <person name="Metcalf W.W."/>
        </authorList>
    </citation>
    <scope>NUCLEOTIDE SEQUENCE [LARGE SCALE GENOMIC DNA]</scope>
    <source>
        <strain evidence="5 6">T4/M</strain>
    </source>
</reference>
<dbReference type="GeneID" id="24859748"/>
<dbReference type="InterPro" id="IPR036890">
    <property type="entry name" value="HATPase_C_sf"/>
</dbReference>
<dbReference type="EMBL" id="CP009506">
    <property type="protein sequence ID" value="AKB27677.1"/>
    <property type="molecule type" value="Genomic_DNA"/>
</dbReference>
<dbReference type="FunFam" id="3.30.450.20:FF:000088">
    <property type="entry name" value="Sensory transduction histidine kinase"/>
    <property type="match status" value="1"/>
</dbReference>
<dbReference type="GO" id="GO:0016301">
    <property type="term" value="F:kinase activity"/>
    <property type="evidence" value="ECO:0007669"/>
    <property type="project" value="UniProtKB-KW"/>
</dbReference>
<dbReference type="PANTHER" id="PTHR43065:SF23">
    <property type="entry name" value="SENSOR HISTIDINE KINASE PDTAS"/>
    <property type="match status" value="1"/>
</dbReference>
<dbReference type="PATRIC" id="fig|1434120.4.peg.1215"/>
<dbReference type="Gene3D" id="2.10.70.100">
    <property type="match status" value="2"/>
</dbReference>
<feature type="domain" description="PAS" evidence="3">
    <location>
        <begin position="590"/>
        <end position="648"/>
    </location>
</feature>
<dbReference type="InterPro" id="IPR001610">
    <property type="entry name" value="PAC"/>
</dbReference>
<organism evidence="5 6">
    <name type="scientific">Methanosarcina siciliae T4/M</name>
    <dbReference type="NCBI Taxonomy" id="1434120"/>
    <lineage>
        <taxon>Archaea</taxon>
        <taxon>Methanobacteriati</taxon>
        <taxon>Methanobacteriota</taxon>
        <taxon>Stenosarchaea group</taxon>
        <taxon>Methanomicrobia</taxon>
        <taxon>Methanosarcinales</taxon>
        <taxon>Methanosarcinaceae</taxon>
        <taxon>Methanosarcina</taxon>
    </lineage>
</organism>
<proteinExistence type="predicted"/>
<dbReference type="HOGENOM" id="CLU_000445_114_57_2"/>
<dbReference type="Gene3D" id="3.30.450.20">
    <property type="entry name" value="PAS domain"/>
    <property type="match status" value="7"/>
</dbReference>
<feature type="domain" description="PAS" evidence="3">
    <location>
        <begin position="871"/>
        <end position="914"/>
    </location>
</feature>
<dbReference type="Pfam" id="PF14417">
    <property type="entry name" value="MEDS"/>
    <property type="match status" value="1"/>
</dbReference>
<sequence>MKGQLRKSGIDIIGDVPWGTHFCQFYQTKEDLIEILVPYFRAGLENNEYSVWITSEPLETEEAKEALRKAVPDIDVYLEKGQIEIISCTHWCLKDGIFDEEDLLDRWAEKIGQALKNSYDGLRTATNVSWLEKKDWSDFVAYEEQGDRVVSNCPVLSLCTYSLDRCNASEIIDVVANHQFALIKREGKWDQIESPKRKRAEETALQATKNWEFTFDAVPDLIAILDTEYRIVRANRAMAARLGRTPEECAGLICYRVIHGMDKPPSFCPYRQLIMDGVEHTEEVREDSLGGDFILSVSPLHDSEGKLTGCIHFARDITERKRAEEAVREGEERLRFALETSHTGAWDLDLVDHTAHRSLEHDRIFGYGQLLPQWTYEMFLDHVVPEDRAMVDEKFRKATTAFSDWSFECRIRRVDGKLRWIWAAGRHLMDTTGSVRRMAGIVQDITERKQLEEQTRQRAEELTTVMDTVPVAIWIGHDPLSRNITGNRMANELYEVDVGENVSANVTPARCFFRKGFKLTADELPMQQAALMDIDMRNEEIDVLLPGGEWRGLLGSASPLHDADGRVRGSVGAFIDITERKKVEEALRESEKKYRNLIETANEGIWILEWVHDSEAITTYVNKKMAEMLGYSREEIIGKSVRDFTDEEGKAIFEMRMKKRRQGISESHEFRLLRIDGSPLWALVNSKALFDKDGRFTGSMSMLTDITERKKTETKLKDTLDNLENMVKKRTSELEKAYKLLKESERGLAEAQRMAHLGSWEWNIASGELHWSDEKYRIFGHSPQEFIPTYDTFISYIHPDDREYVNNAITEALGGKPYSIDYRIFRADGEESVIHVQGKVILDERNIPVRMKGTIQDITEQKKAEEMLKESESKLKTLFELLPVGVSIIDKDGKNIDVNLALERILGISRSDLLKEKYESRKYLRSNGTEMPAEEFPSVRAVEDPGSIKISEIGVVKEDGSTIWTDVSATVLPFSDGQVAITTRDITESKKAKEELQKTEERYRIVTEQTGQLVYDYNIETDTVELAGSTEELTGFTPDELKNINLNFWISRIHPEDLNKFLENHKKQFGSERSAYRIEYRFRKKNEEYIYLEDNWTFLRDEKSGANRILGVIKDITERKQAEKTLANIETARKKEIHHRIKNNLQVISSLLDLQAEKFGSREHVENSAVLNAFKESQNRVISIALIHEELHEGKGNDTLNFSPYLQRLVENLFQTYTLGNVDISLNMDMEENVFFDMDTAVPLGLIVNELVSNSLKYAFQGKDKGVIQIKLSREGNRAIINNREGSKEIINNREGSKEIINNREGSNKEENENTNFVLTVSDNGTGIPEGFNLENSDTLGIQLVTALVDQLDGVLEMKNGSGTEFIIRFAITEKR</sequence>
<evidence type="ECO:0000259" key="3">
    <source>
        <dbReference type="PROSITE" id="PS50112"/>
    </source>
</evidence>
<dbReference type="InterPro" id="IPR025847">
    <property type="entry name" value="MEDS_domain"/>
</dbReference>
<dbReference type="PANTHER" id="PTHR43065">
    <property type="entry name" value="SENSOR HISTIDINE KINASE"/>
    <property type="match status" value="1"/>
</dbReference>
<feature type="domain" description="PAC" evidence="4">
    <location>
        <begin position="537"/>
        <end position="589"/>
    </location>
</feature>
<feature type="coiled-coil region" evidence="1">
    <location>
        <begin position="709"/>
        <end position="754"/>
    </location>
</feature>
<dbReference type="PROSITE" id="PS50113">
    <property type="entry name" value="PAC"/>
    <property type="match status" value="7"/>
</dbReference>
<dbReference type="SUPFAM" id="SSF55785">
    <property type="entry name" value="PYP-like sensor domain (PAS domain)"/>
    <property type="match status" value="7"/>
</dbReference>
<feature type="domain" description="PAS" evidence="3">
    <location>
        <begin position="999"/>
        <end position="1072"/>
    </location>
</feature>
<dbReference type="Proteomes" id="UP000033111">
    <property type="component" value="Chromosome"/>
</dbReference>
<dbReference type="InterPro" id="IPR011495">
    <property type="entry name" value="Sig_transdc_His_kin_sub2_dim/P"/>
</dbReference>
<dbReference type="Pfam" id="PF08448">
    <property type="entry name" value="PAS_4"/>
    <property type="match status" value="2"/>
</dbReference>
<dbReference type="PROSITE" id="PS50109">
    <property type="entry name" value="HIS_KIN"/>
    <property type="match status" value="1"/>
</dbReference>
<evidence type="ECO:0000256" key="1">
    <source>
        <dbReference type="SAM" id="Coils"/>
    </source>
</evidence>
<dbReference type="InterPro" id="IPR003594">
    <property type="entry name" value="HATPase_dom"/>
</dbReference>
<dbReference type="CDD" id="cd00130">
    <property type="entry name" value="PAS"/>
    <property type="match status" value="6"/>
</dbReference>
<dbReference type="Gene3D" id="3.30.565.10">
    <property type="entry name" value="Histidine kinase-like ATPase, C-terminal domain"/>
    <property type="match status" value="1"/>
</dbReference>
<feature type="domain" description="PAC" evidence="4">
    <location>
        <begin position="818"/>
        <end position="870"/>
    </location>
</feature>
<dbReference type="SMART" id="SM00091">
    <property type="entry name" value="PAS"/>
    <property type="match status" value="6"/>
</dbReference>